<evidence type="ECO:0000256" key="7">
    <source>
        <dbReference type="SAM" id="Phobius"/>
    </source>
</evidence>
<dbReference type="InterPro" id="IPR053934">
    <property type="entry name" value="HTTM_dom"/>
</dbReference>
<evidence type="ECO:0000256" key="6">
    <source>
        <dbReference type="ARBA" id="ARBA00023239"/>
    </source>
</evidence>
<accession>A0A1M6CSD1</accession>
<evidence type="ECO:0000256" key="3">
    <source>
        <dbReference type="ARBA" id="ARBA00022989"/>
    </source>
</evidence>
<keyword evidence="10" id="KW-1185">Reference proteome</keyword>
<feature type="transmembrane region" description="Helical" evidence="7">
    <location>
        <begin position="65"/>
        <end position="82"/>
    </location>
</feature>
<feature type="transmembrane region" description="Helical" evidence="7">
    <location>
        <begin position="234"/>
        <end position="261"/>
    </location>
</feature>
<name>A0A1M6CSD1_9FLAO</name>
<dbReference type="InterPro" id="IPR011020">
    <property type="entry name" value="HTTM-like"/>
</dbReference>
<dbReference type="InterPro" id="IPR053935">
    <property type="entry name" value="VKGC_lumenal_dom"/>
</dbReference>
<dbReference type="Proteomes" id="UP000184543">
    <property type="component" value="Unassembled WGS sequence"/>
</dbReference>
<dbReference type="RefSeq" id="WP_072988962.1">
    <property type="nucleotide sequence ID" value="NZ_FQYU01000001.1"/>
</dbReference>
<feature type="transmembrane region" description="Helical" evidence="7">
    <location>
        <begin position="200"/>
        <end position="222"/>
    </location>
</feature>
<dbReference type="InterPro" id="IPR007782">
    <property type="entry name" value="VKG_COase"/>
</dbReference>
<evidence type="ECO:0000256" key="4">
    <source>
        <dbReference type="ARBA" id="ARBA00023136"/>
    </source>
</evidence>
<dbReference type="PANTHER" id="PTHR12639">
    <property type="entry name" value="VITAMIN K-DEPENDENT GAMMA-CARBOXYLASE"/>
    <property type="match status" value="1"/>
</dbReference>
<keyword evidence="2 7" id="KW-0812">Transmembrane</keyword>
<keyword evidence="4 7" id="KW-0472">Membrane</keyword>
<dbReference type="STRING" id="192903.SAMN04488513_101860"/>
<evidence type="ECO:0000259" key="8">
    <source>
        <dbReference type="SMART" id="SM00752"/>
    </source>
</evidence>
<keyword evidence="3 7" id="KW-1133">Transmembrane helix</keyword>
<dbReference type="GO" id="GO:0012505">
    <property type="term" value="C:endomembrane system"/>
    <property type="evidence" value="ECO:0007669"/>
    <property type="project" value="UniProtKB-SubCell"/>
</dbReference>
<evidence type="ECO:0000256" key="2">
    <source>
        <dbReference type="ARBA" id="ARBA00022692"/>
    </source>
</evidence>
<dbReference type="EMBL" id="FQYU01000001">
    <property type="protein sequence ID" value="SHI63896.1"/>
    <property type="molecule type" value="Genomic_DNA"/>
</dbReference>
<reference evidence="10" key="1">
    <citation type="submission" date="2016-11" db="EMBL/GenBank/DDBJ databases">
        <authorList>
            <person name="Varghese N."/>
            <person name="Submissions S."/>
        </authorList>
    </citation>
    <scope>NUCLEOTIDE SEQUENCE [LARGE SCALE GENOMIC DNA]</scope>
    <source>
        <strain evidence="10">DSM 19858</strain>
    </source>
</reference>
<dbReference type="OrthoDB" id="341137at2"/>
<comment type="subcellular location">
    <subcellularLocation>
        <location evidence="1">Endomembrane system</location>
        <topology evidence="1">Multi-pass membrane protein</topology>
    </subcellularLocation>
</comment>
<dbReference type="SMART" id="SM00752">
    <property type="entry name" value="HTTM"/>
    <property type="match status" value="1"/>
</dbReference>
<dbReference type="Pfam" id="PF05090">
    <property type="entry name" value="HTTM"/>
    <property type="match status" value="1"/>
</dbReference>
<protein>
    <submittedName>
        <fullName evidence="9">Vitamin K-dependent gamma-carboxylase</fullName>
    </submittedName>
</protein>
<dbReference type="GO" id="GO:0008488">
    <property type="term" value="F:gamma-glutamyl carboxylase activity"/>
    <property type="evidence" value="ECO:0007669"/>
    <property type="project" value="InterPro"/>
</dbReference>
<evidence type="ECO:0000256" key="5">
    <source>
        <dbReference type="ARBA" id="ARBA00023157"/>
    </source>
</evidence>
<gene>
    <name evidence="9" type="ORF">SAMN04488513_101860</name>
</gene>
<keyword evidence="6" id="KW-0456">Lyase</keyword>
<sequence>MKRFLFTKIDNSPLIIFRIFFGILVALECYGAILTGWVRRTLVEPHFTFNFIGFDWLQPLPGQGMYLYFFVMGTLGTMIALGYRYRFSIISFTLMWAGVYLMQKASYNNHYYLLVLISGLMCFFPANRSHSLDVVHEPSLKTDSMYAYVKWVIVFQLLIVYVFASVAKLYADWLDFGILKILMRGKADYPVIGPLLQEPWVHATMGVFGILFDLLIVPALLFKPTRKIAFVASVFFHLFNSIVFQIGIFPYLSLAFTVFFFEPETIRSLFFKKKPPYLTKKVEVPQNQTLVYTLAGIYFLVQLALPIRHHFIEDDVLWTEEGHRLSWRMMLRSRNGTIGFKVVNQETGKSEMVDLDRYLTKKQKRRISTYPDFIWQFAQRLKKEYAEKGENVAVYAVNSKVSINGKPYRAFIDPSVDLARAEWDYFWHNEWILPSAKDKTKQGKPKF</sequence>
<keyword evidence="5" id="KW-1015">Disulfide bond</keyword>
<organism evidence="9 10">
    <name type="scientific">Pseudozobellia thermophila</name>
    <dbReference type="NCBI Taxonomy" id="192903"/>
    <lineage>
        <taxon>Bacteria</taxon>
        <taxon>Pseudomonadati</taxon>
        <taxon>Bacteroidota</taxon>
        <taxon>Flavobacteriia</taxon>
        <taxon>Flavobacteriales</taxon>
        <taxon>Flavobacteriaceae</taxon>
        <taxon>Pseudozobellia</taxon>
    </lineage>
</organism>
<feature type="transmembrane region" description="Helical" evidence="7">
    <location>
        <begin position="148"/>
        <end position="171"/>
    </location>
</feature>
<evidence type="ECO:0000313" key="9">
    <source>
        <dbReference type="EMBL" id="SHI63896.1"/>
    </source>
</evidence>
<feature type="transmembrane region" description="Helical" evidence="7">
    <location>
        <begin position="12"/>
        <end position="33"/>
    </location>
</feature>
<dbReference type="PANTHER" id="PTHR12639:SF7">
    <property type="entry name" value="HTTM DOMAIN-CONTAINING PROTEIN"/>
    <property type="match status" value="1"/>
</dbReference>
<evidence type="ECO:0000313" key="10">
    <source>
        <dbReference type="Proteomes" id="UP000184543"/>
    </source>
</evidence>
<evidence type="ECO:0000256" key="1">
    <source>
        <dbReference type="ARBA" id="ARBA00004127"/>
    </source>
</evidence>
<dbReference type="GO" id="GO:0019842">
    <property type="term" value="F:vitamin binding"/>
    <property type="evidence" value="ECO:0007669"/>
    <property type="project" value="TreeGrafter"/>
</dbReference>
<dbReference type="Pfam" id="PF22777">
    <property type="entry name" value="VKGC_lumenal_dom"/>
    <property type="match status" value="1"/>
</dbReference>
<feature type="domain" description="HTTM-like" evidence="8">
    <location>
        <begin position="6"/>
        <end position="265"/>
    </location>
</feature>
<proteinExistence type="predicted"/>
<dbReference type="AlphaFoldDB" id="A0A1M6CSD1"/>